<dbReference type="EMBL" id="BOCI01000479">
    <property type="protein sequence ID" value="GHW02092.1"/>
    <property type="molecule type" value="Genomic_DNA"/>
</dbReference>
<protein>
    <submittedName>
        <fullName evidence="1">Uncharacterized protein</fullName>
    </submittedName>
</protein>
<dbReference type="Proteomes" id="UP000616547">
    <property type="component" value="Unassembled WGS sequence"/>
</dbReference>
<accession>A0ABQ3WD01</accession>
<evidence type="ECO:0000313" key="1">
    <source>
        <dbReference type="EMBL" id="GHW02092.1"/>
    </source>
</evidence>
<evidence type="ECO:0000313" key="2">
    <source>
        <dbReference type="Proteomes" id="UP000616547"/>
    </source>
</evidence>
<sequence length="42" mass="4896">MSIRNFPDEREEHKNGQQLDLFQLLAAFIMAPFNGDYVLRIG</sequence>
<proteinExistence type="predicted"/>
<comment type="caution">
    <text evidence="1">The sequence shown here is derived from an EMBL/GenBank/DDBJ whole genome shotgun (WGS) entry which is preliminary data.</text>
</comment>
<gene>
    <name evidence="1" type="ORF">lacNasYZ03_17790</name>
</gene>
<organism evidence="1 2">
    <name type="scientific">Lactobacillus nasalidis</name>
    <dbReference type="NCBI Taxonomy" id="2797258"/>
    <lineage>
        <taxon>Bacteria</taxon>
        <taxon>Bacillati</taxon>
        <taxon>Bacillota</taxon>
        <taxon>Bacilli</taxon>
        <taxon>Lactobacillales</taxon>
        <taxon>Lactobacillaceae</taxon>
        <taxon>Lactobacillus</taxon>
    </lineage>
</organism>
<reference evidence="2" key="1">
    <citation type="submission" date="2021-01" db="EMBL/GenBank/DDBJ databases">
        <title>Draft genome sequence of Nasalis larvatus strain YZ03.</title>
        <authorList>
            <person name="Suzuki-Hashido N."/>
            <person name="Tsuchida S."/>
            <person name="Hayakawa T."/>
        </authorList>
    </citation>
    <scope>NUCLEOTIDE SEQUENCE [LARGE SCALE GENOMIC DNA]</scope>
    <source>
        <strain evidence="2">YZ03</strain>
    </source>
</reference>
<dbReference type="RefSeq" id="WP_280515558.1">
    <property type="nucleotide sequence ID" value="NZ_BOCI01000479.1"/>
</dbReference>
<name>A0ABQ3WD01_9LACO</name>
<keyword evidence="2" id="KW-1185">Reference proteome</keyword>